<evidence type="ECO:0000256" key="5">
    <source>
        <dbReference type="SAM" id="Coils"/>
    </source>
</evidence>
<evidence type="ECO:0000256" key="2">
    <source>
        <dbReference type="ARBA" id="ARBA00022771"/>
    </source>
</evidence>
<dbReference type="EMBL" id="OU963916">
    <property type="protein sequence ID" value="CAH0403296.1"/>
    <property type="molecule type" value="Genomic_DNA"/>
</dbReference>
<feature type="compositionally biased region" description="Basic and acidic residues" evidence="6">
    <location>
        <begin position="137"/>
        <end position="162"/>
    </location>
</feature>
<feature type="compositionally biased region" description="Basic and acidic residues" evidence="6">
    <location>
        <begin position="943"/>
        <end position="962"/>
    </location>
</feature>
<evidence type="ECO:0000256" key="3">
    <source>
        <dbReference type="ARBA" id="ARBA00022833"/>
    </source>
</evidence>
<feature type="region of interest" description="Disordered" evidence="6">
    <location>
        <begin position="572"/>
        <end position="655"/>
    </location>
</feature>
<feature type="coiled-coil region" evidence="5">
    <location>
        <begin position="755"/>
        <end position="796"/>
    </location>
</feature>
<evidence type="ECO:0000256" key="6">
    <source>
        <dbReference type="SAM" id="MobiDB-lite"/>
    </source>
</evidence>
<feature type="compositionally biased region" description="Basic residues" evidence="6">
    <location>
        <begin position="599"/>
        <end position="609"/>
    </location>
</feature>
<feature type="compositionally biased region" description="Polar residues" evidence="6">
    <location>
        <begin position="930"/>
        <end position="942"/>
    </location>
</feature>
<dbReference type="PANTHER" id="PTHR28069:SF2">
    <property type="entry name" value="GH20023P"/>
    <property type="match status" value="1"/>
</dbReference>
<feature type="region of interest" description="Disordered" evidence="6">
    <location>
        <begin position="527"/>
        <end position="558"/>
    </location>
</feature>
<feature type="compositionally biased region" description="Polar residues" evidence="6">
    <location>
        <begin position="543"/>
        <end position="558"/>
    </location>
</feature>
<keyword evidence="2 4" id="KW-0863">Zinc-finger</keyword>
<dbReference type="PROSITE" id="PS50865">
    <property type="entry name" value="ZF_MYND_2"/>
    <property type="match status" value="1"/>
</dbReference>
<keyword evidence="3" id="KW-0862">Zinc</keyword>
<feature type="compositionally biased region" description="Basic residues" evidence="6">
    <location>
        <begin position="1"/>
        <end position="12"/>
    </location>
</feature>
<feature type="compositionally biased region" description="Basic and acidic residues" evidence="6">
    <location>
        <begin position="68"/>
        <end position="77"/>
    </location>
</feature>
<gene>
    <name evidence="8" type="ORF">CHILSU_LOCUS6565</name>
</gene>
<keyword evidence="5" id="KW-0175">Coiled coil</keyword>
<feature type="compositionally biased region" description="Basic residues" evidence="6">
    <location>
        <begin position="908"/>
        <end position="920"/>
    </location>
</feature>
<feature type="compositionally biased region" description="Basic residues" evidence="6">
    <location>
        <begin position="529"/>
        <end position="540"/>
    </location>
</feature>
<proteinExistence type="predicted"/>
<feature type="coiled-coil region" evidence="5">
    <location>
        <begin position="471"/>
        <end position="498"/>
    </location>
</feature>
<sequence>MNTKRNKNKNRPNKTPNPNPPQKVEEVVPAKKEEEVKQITETVASAPKIEERVPEIISDVLQQTVLDGEGKNDEIPKKPKRNRGKKKNQDSDTHVDTQIINAESDVLPEVLLDTYVAPSVPKKKNKAKKSTEPTPDVSEKTEEKDTALREEAKITEIVEVKEQMTISTIENPSEQEGKSSKKKNKKKKHRTDSEKSEKAEELSCIAAFQKLLKDEKSDVTKEDKIEDIVSITQRQRDSEKNICSKKDMKNKKKDFGVEDSKLEEVNDLSKQPLSECSQGKKKNKKDKKNIQKEEKLVDEVSDMEVKATTEINLEPTPLQLDTLDIKKDIMITENLPQTDIFETIIHTEASCEAKPKIARPVERKRKGKESNKTKNILPDTTVKDCDTVMVEEKLRETSAQIQEHQKQIKIEVQDCQMQSQEALKVSTDKHPTDISTVITPDFQMGKKRKNSPKPKVHQVTDSDTTVKDCDTVMVEEKLRETSTQIQEHEKQIKIEVQDCQIQSQEALKVSTDKHLTDISTVITPDFQMGKKRKNSPKPKVHQVTDSNPTQGSESNQNVETLMGIVISEMEEIPKEKKSVEDKEAVLKTEPSEEDVKKAEKSKKKTKKFPKFPVEKDIDTKEQVPGEESNKEKHTKEEKEIPNINRTEKKPTSLEDIEIRSLRADESEGSDICGLTPDIHYPRATSQDFTDDNNNMSILEIAFVEETKLRIPVVIPDTPLICGSGETPIETPEITVATNKNIDKKNKMDQSTDAEKTDLKSKMMEVNQDMEELRLSIEKSLAEFTTLEKNEDEVEKEFANKKLIFTEKALPTNVKQEMPSEMIAKTKSEKEKVSSQEIIESQESTSSANKTPIIEESFITATVHSEEKGDEVKNITEGIALAVTKSVDSPKLLEKVEESVPPPESIAKKEHKNKGKSKKKGKQDSVGSSSVQSETLTTSIARSSSEHEKTAKTEQKPEKKTDNSGKQGKQQSQLSTGDNNISRCEQELDQDITEFDPIENFEDAMTSSADDINKSFEMIANDANQLEASHVNPEINITAPVEDEKQEVKDEKIKPVSQPKNLLGHPDIPVRSSKIDYKKEKNKSPNETLAKVKIKDSIAVEAKRESKQSQTDNIRKFMKNKSIDESISLADDNEDFVYKYNFRKVFLQSTCHVCKKDLKQSRVACSYCSLVFYCSGKHKDEDWPQHQALCFAVSTIGHLKDQKHIYADAKNVTGQNYRLLRMQMIVSCEKVLKRRLLPWEQEALLYPRICAEVSCREWRQSKLVDCDGCSQISYCSAQPDHLPKSHQRWCKSYSLYQKLVSHQQTKGRLEPKLPSKVLMDFQMPEKINEVLASMYEEKIDMSDIQYAALTQMATAPLTAAYCYQIATRTYQLTNGLHKKSTCTIHVVDAELQFEADSLNKWEIFFLHLVPVDELRVVMVSTNLNPGDLPLELLSKIKGDHNDGDARDNKYDLMRQKGGSQSPADSKFVWRVVVRLQICVEGGSQTPADSKFVWRVVVSLRQTPNFYEMLCETCRVHKRRLVFSFHDKQSYYEYWAGEDFVMPNIVCAFNANIDRSSTYNVKPDPWPKTINCILKQRVPFLITAHTVNELNKDLARIQEYAEQKFKVIIEPRINSFASVRPDRNFITDDEIPLLFKNYCYTLLIGVQ</sequence>
<keyword evidence="9" id="KW-1185">Reference proteome</keyword>
<accession>A0ABN8B9I0</accession>
<protein>
    <recommendedName>
        <fullName evidence="7">MYND-type domain-containing protein</fullName>
    </recommendedName>
</protein>
<reference evidence="8" key="1">
    <citation type="submission" date="2021-12" db="EMBL/GenBank/DDBJ databases">
        <authorList>
            <person name="King R."/>
        </authorList>
    </citation>
    <scope>NUCLEOTIDE SEQUENCE</scope>
</reference>
<feature type="compositionally biased region" description="Polar residues" evidence="6">
    <location>
        <begin position="973"/>
        <end position="982"/>
    </location>
</feature>
<dbReference type="Gene3D" id="6.10.140.2220">
    <property type="match status" value="1"/>
</dbReference>
<feature type="compositionally biased region" description="Low complexity" evidence="6">
    <location>
        <begin position="834"/>
        <end position="846"/>
    </location>
</feature>
<dbReference type="PANTHER" id="PTHR28069">
    <property type="entry name" value="GH20023P"/>
    <property type="match status" value="1"/>
</dbReference>
<feature type="compositionally biased region" description="Low complexity" evidence="6">
    <location>
        <begin position="963"/>
        <end position="972"/>
    </location>
</feature>
<organism evidence="8 9">
    <name type="scientific">Chilo suppressalis</name>
    <name type="common">Asiatic rice borer moth</name>
    <dbReference type="NCBI Taxonomy" id="168631"/>
    <lineage>
        <taxon>Eukaryota</taxon>
        <taxon>Metazoa</taxon>
        <taxon>Ecdysozoa</taxon>
        <taxon>Arthropoda</taxon>
        <taxon>Hexapoda</taxon>
        <taxon>Insecta</taxon>
        <taxon>Pterygota</taxon>
        <taxon>Neoptera</taxon>
        <taxon>Endopterygota</taxon>
        <taxon>Lepidoptera</taxon>
        <taxon>Glossata</taxon>
        <taxon>Ditrysia</taxon>
        <taxon>Pyraloidea</taxon>
        <taxon>Crambidae</taxon>
        <taxon>Crambinae</taxon>
        <taxon>Chilo</taxon>
    </lineage>
</organism>
<feature type="compositionally biased region" description="Acidic residues" evidence="6">
    <location>
        <begin position="986"/>
        <end position="1001"/>
    </location>
</feature>
<feature type="region of interest" description="Disordered" evidence="6">
    <location>
        <begin position="1"/>
        <end position="33"/>
    </location>
</feature>
<feature type="region of interest" description="Disordered" evidence="6">
    <location>
        <begin position="61"/>
        <end position="103"/>
    </location>
</feature>
<feature type="compositionally biased region" description="Polar residues" evidence="6">
    <location>
        <begin position="268"/>
        <end position="277"/>
    </location>
</feature>
<feature type="compositionally biased region" description="Basic and acidic residues" evidence="6">
    <location>
        <begin position="824"/>
        <end position="833"/>
    </location>
</feature>
<dbReference type="InterPro" id="IPR002893">
    <property type="entry name" value="Znf_MYND"/>
</dbReference>
<evidence type="ECO:0000256" key="1">
    <source>
        <dbReference type="ARBA" id="ARBA00022723"/>
    </source>
</evidence>
<feature type="region of interest" description="Disordered" evidence="6">
    <location>
        <begin position="882"/>
        <end position="1008"/>
    </location>
</feature>
<dbReference type="PROSITE" id="PS01360">
    <property type="entry name" value="ZF_MYND_1"/>
    <property type="match status" value="1"/>
</dbReference>
<evidence type="ECO:0000259" key="7">
    <source>
        <dbReference type="PROSITE" id="PS50865"/>
    </source>
</evidence>
<feature type="compositionally biased region" description="Basic and acidic residues" evidence="6">
    <location>
        <begin position="612"/>
        <end position="655"/>
    </location>
</feature>
<name>A0ABN8B9I0_CHISP</name>
<feature type="coiled-coil region" evidence="5">
    <location>
        <begin position="387"/>
        <end position="414"/>
    </location>
</feature>
<dbReference type="InterPro" id="IPR046824">
    <property type="entry name" value="Mss51-like_C"/>
</dbReference>
<feature type="compositionally biased region" description="Basic and acidic residues" evidence="6">
    <location>
        <begin position="23"/>
        <end position="33"/>
    </location>
</feature>
<dbReference type="Proteomes" id="UP001153292">
    <property type="component" value="Chromosome 23"/>
</dbReference>
<dbReference type="Pfam" id="PF20179">
    <property type="entry name" value="MSS51_C"/>
    <property type="match status" value="1"/>
</dbReference>
<feature type="domain" description="MYND-type" evidence="7">
    <location>
        <begin position="1150"/>
        <end position="1189"/>
    </location>
</feature>
<feature type="region of interest" description="Disordered" evidence="6">
    <location>
        <begin position="214"/>
        <end position="295"/>
    </location>
</feature>
<evidence type="ECO:0000256" key="4">
    <source>
        <dbReference type="PROSITE-ProRule" id="PRU00134"/>
    </source>
</evidence>
<feature type="compositionally biased region" description="Basic residues" evidence="6">
    <location>
        <begin position="180"/>
        <end position="190"/>
    </location>
</feature>
<dbReference type="SUPFAM" id="SSF144232">
    <property type="entry name" value="HIT/MYND zinc finger-like"/>
    <property type="match status" value="1"/>
</dbReference>
<feature type="region of interest" description="Disordered" evidence="6">
    <location>
        <begin position="115"/>
        <end position="201"/>
    </location>
</feature>
<feature type="compositionally biased region" description="Polar residues" evidence="6">
    <location>
        <begin position="164"/>
        <end position="174"/>
    </location>
</feature>
<feature type="compositionally biased region" description="Basic and acidic residues" evidence="6">
    <location>
        <begin position="234"/>
        <end position="264"/>
    </location>
</feature>
<feature type="compositionally biased region" description="Basic and acidic residues" evidence="6">
    <location>
        <begin position="191"/>
        <end position="201"/>
    </location>
</feature>
<keyword evidence="1" id="KW-0479">Metal-binding</keyword>
<feature type="compositionally biased region" description="Basic and acidic residues" evidence="6">
    <location>
        <begin position="214"/>
        <end position="227"/>
    </location>
</feature>
<feature type="compositionally biased region" description="Basic and acidic residues" evidence="6">
    <location>
        <begin position="572"/>
        <end position="598"/>
    </location>
</feature>
<evidence type="ECO:0000313" key="9">
    <source>
        <dbReference type="Proteomes" id="UP001153292"/>
    </source>
</evidence>
<evidence type="ECO:0000313" key="8">
    <source>
        <dbReference type="EMBL" id="CAH0403296.1"/>
    </source>
</evidence>
<dbReference type="Pfam" id="PF01753">
    <property type="entry name" value="zf-MYND"/>
    <property type="match status" value="1"/>
</dbReference>
<feature type="region of interest" description="Disordered" evidence="6">
    <location>
        <begin position="824"/>
        <end position="852"/>
    </location>
</feature>